<evidence type="ECO:0008006" key="3">
    <source>
        <dbReference type="Google" id="ProtNLM"/>
    </source>
</evidence>
<gene>
    <name evidence="1" type="ORF">A2777_01970</name>
</gene>
<dbReference type="AlphaFoldDB" id="A0A1F5Z7M4"/>
<organism evidence="1 2">
    <name type="scientific">Candidatus Gottesmanbacteria bacterium RIFCSPHIGHO2_01_FULL_40_15</name>
    <dbReference type="NCBI Taxonomy" id="1798376"/>
    <lineage>
        <taxon>Bacteria</taxon>
        <taxon>Candidatus Gottesmaniibacteriota</taxon>
    </lineage>
</organism>
<sequence>MSSGLNNSVLKTLIYADIFGYPLKSNEVHRYLIKKKATLAAVAKSLTELTKEKIIVKSRDYYCLKGREKSVYFREKRKYCSGIKILKALKFCRLLFMLPFVKLIGITGTLSMENADDGDDIDVFIITSKNFIWTTRFFSVIFLKLFGLYRNPGTSDIRNKFCLNMFIDEGNLELINGEKDLFSAHEIAQMKPLFQRNNIYREFISINSWIKSFLPNFSPLYQFMDNNHKKLKGGVSDVNFLEVFFKTIQLTYMKRKITNEVIKDGYLRFHPLDLRPKILDEYYKKIKMLNIAKIPS</sequence>
<comment type="caution">
    <text evidence="1">The sequence shown here is derived from an EMBL/GenBank/DDBJ whole genome shotgun (WGS) entry which is preliminary data.</text>
</comment>
<protein>
    <recommendedName>
        <fullName evidence="3">Polymerase nucleotidyl transferase domain-containing protein</fullName>
    </recommendedName>
</protein>
<evidence type="ECO:0000313" key="1">
    <source>
        <dbReference type="EMBL" id="OGG08132.1"/>
    </source>
</evidence>
<reference evidence="1 2" key="1">
    <citation type="journal article" date="2016" name="Nat. Commun.">
        <title>Thousands of microbial genomes shed light on interconnected biogeochemical processes in an aquifer system.</title>
        <authorList>
            <person name="Anantharaman K."/>
            <person name="Brown C.T."/>
            <person name="Hug L.A."/>
            <person name="Sharon I."/>
            <person name="Castelle C.J."/>
            <person name="Probst A.J."/>
            <person name="Thomas B.C."/>
            <person name="Singh A."/>
            <person name="Wilkins M.J."/>
            <person name="Karaoz U."/>
            <person name="Brodie E.L."/>
            <person name="Williams K.H."/>
            <person name="Hubbard S.S."/>
            <person name="Banfield J.F."/>
        </authorList>
    </citation>
    <scope>NUCLEOTIDE SEQUENCE [LARGE SCALE GENOMIC DNA]</scope>
</reference>
<evidence type="ECO:0000313" key="2">
    <source>
        <dbReference type="Proteomes" id="UP000177354"/>
    </source>
</evidence>
<accession>A0A1F5Z7M4</accession>
<dbReference type="Proteomes" id="UP000177354">
    <property type="component" value="Unassembled WGS sequence"/>
</dbReference>
<name>A0A1F5Z7M4_9BACT</name>
<dbReference type="EMBL" id="MFJF01000005">
    <property type="protein sequence ID" value="OGG08132.1"/>
    <property type="molecule type" value="Genomic_DNA"/>
</dbReference>
<proteinExistence type="predicted"/>